<dbReference type="Proteomes" id="UP000270924">
    <property type="component" value="Unassembled WGS sequence"/>
</dbReference>
<evidence type="ECO:0000313" key="2">
    <source>
        <dbReference type="EMBL" id="VDM19411.1"/>
    </source>
</evidence>
<dbReference type="AlphaFoldDB" id="A0A3P7EA18"/>
<keyword evidence="1" id="KW-1133">Transmembrane helix</keyword>
<keyword evidence="1" id="KW-0472">Membrane</keyword>
<dbReference type="InterPro" id="IPR040350">
    <property type="entry name" value="TMEM272"/>
</dbReference>
<evidence type="ECO:0000313" key="3">
    <source>
        <dbReference type="Proteomes" id="UP000270924"/>
    </source>
</evidence>
<dbReference type="InParanoid" id="A0A3P7EA18"/>
<accession>A0A3P7EA18</accession>
<feature type="transmembrane region" description="Helical" evidence="1">
    <location>
        <begin position="70"/>
        <end position="90"/>
    </location>
</feature>
<dbReference type="PANTHER" id="PTHR33444">
    <property type="entry name" value="SI:DKEY-19B23.12-RELATED"/>
    <property type="match status" value="1"/>
</dbReference>
<gene>
    <name evidence="2" type="ORF">WBA_LOCUS10540</name>
</gene>
<dbReference type="EMBL" id="UYWW01012184">
    <property type="protein sequence ID" value="VDM19411.1"/>
    <property type="molecule type" value="Genomic_DNA"/>
</dbReference>
<name>A0A3P7EA18_WUCBA</name>
<dbReference type="OrthoDB" id="6157510at2759"/>
<keyword evidence="1" id="KW-0812">Transmembrane</keyword>
<keyword evidence="3" id="KW-1185">Reference proteome</keyword>
<organism evidence="2 3">
    <name type="scientific">Wuchereria bancrofti</name>
    <dbReference type="NCBI Taxonomy" id="6293"/>
    <lineage>
        <taxon>Eukaryota</taxon>
        <taxon>Metazoa</taxon>
        <taxon>Ecdysozoa</taxon>
        <taxon>Nematoda</taxon>
        <taxon>Chromadorea</taxon>
        <taxon>Rhabditida</taxon>
        <taxon>Spirurina</taxon>
        <taxon>Spiruromorpha</taxon>
        <taxon>Filarioidea</taxon>
        <taxon>Onchocercidae</taxon>
        <taxon>Wuchereria</taxon>
    </lineage>
</organism>
<dbReference type="PANTHER" id="PTHR33444:SF2">
    <property type="entry name" value="MARVEL DOMAIN-CONTAINING PROTEIN"/>
    <property type="match status" value="1"/>
</dbReference>
<feature type="transmembrane region" description="Helical" evidence="1">
    <location>
        <begin position="167"/>
        <end position="192"/>
    </location>
</feature>
<feature type="transmembrane region" description="Helical" evidence="1">
    <location>
        <begin position="127"/>
        <end position="147"/>
    </location>
</feature>
<protein>
    <recommendedName>
        <fullName evidence="4">Transmembrane protein</fullName>
    </recommendedName>
</protein>
<evidence type="ECO:0008006" key="4">
    <source>
        <dbReference type="Google" id="ProtNLM"/>
    </source>
</evidence>
<evidence type="ECO:0000256" key="1">
    <source>
        <dbReference type="SAM" id="Phobius"/>
    </source>
</evidence>
<proteinExistence type="predicted"/>
<feature type="transmembrane region" description="Helical" evidence="1">
    <location>
        <begin position="102"/>
        <end position="120"/>
    </location>
</feature>
<sequence>MTKMAGNEETKHSQSTFKTILRQNKFLFIQRLNHAANSSSSLQTAISIEDEEKDIKKNLKRSACNSGQEIMQCYSLISLFIYVIMIATGGTNIGNCPADDYLPVWMIIYGCTGIVVGFTFTCLGFPVLSCLLLIASFVGAARLYSIFTKVQHTNNEGLFYCPQSVYLLSFIIVIVDIVLFNIIILSCCAFFASNLI</sequence>
<reference evidence="2 3" key="1">
    <citation type="submission" date="2018-11" db="EMBL/GenBank/DDBJ databases">
        <authorList>
            <consortium name="Pathogen Informatics"/>
        </authorList>
    </citation>
    <scope>NUCLEOTIDE SEQUENCE [LARGE SCALE GENOMIC DNA]</scope>
</reference>